<feature type="compositionally biased region" description="Basic and acidic residues" evidence="1">
    <location>
        <begin position="26"/>
        <end position="47"/>
    </location>
</feature>
<evidence type="ECO:0000256" key="1">
    <source>
        <dbReference type="SAM" id="MobiDB-lite"/>
    </source>
</evidence>
<dbReference type="EMBL" id="CATQJL010000001">
    <property type="protein sequence ID" value="CAJ0589763.1"/>
    <property type="molecule type" value="Genomic_DNA"/>
</dbReference>
<protein>
    <submittedName>
        <fullName evidence="2">Uncharacterized protein</fullName>
    </submittedName>
</protein>
<dbReference type="AlphaFoldDB" id="A0AA36GG47"/>
<accession>A0AA36GG47</accession>
<organism evidence="2 3">
    <name type="scientific">Cylicocyclus nassatus</name>
    <name type="common">Nematode worm</name>
    <dbReference type="NCBI Taxonomy" id="53992"/>
    <lineage>
        <taxon>Eukaryota</taxon>
        <taxon>Metazoa</taxon>
        <taxon>Ecdysozoa</taxon>
        <taxon>Nematoda</taxon>
        <taxon>Chromadorea</taxon>
        <taxon>Rhabditida</taxon>
        <taxon>Rhabditina</taxon>
        <taxon>Rhabditomorpha</taxon>
        <taxon>Strongyloidea</taxon>
        <taxon>Strongylidae</taxon>
        <taxon>Cylicocyclus</taxon>
    </lineage>
</organism>
<reference evidence="2" key="1">
    <citation type="submission" date="2023-07" db="EMBL/GenBank/DDBJ databases">
        <authorList>
            <consortium name="CYATHOMIX"/>
        </authorList>
    </citation>
    <scope>NUCLEOTIDE SEQUENCE</scope>
    <source>
        <strain evidence="2">N/A</strain>
    </source>
</reference>
<feature type="region of interest" description="Disordered" evidence="1">
    <location>
        <begin position="1"/>
        <end position="47"/>
    </location>
</feature>
<evidence type="ECO:0000313" key="3">
    <source>
        <dbReference type="Proteomes" id="UP001176961"/>
    </source>
</evidence>
<comment type="caution">
    <text evidence="2">The sequence shown here is derived from an EMBL/GenBank/DDBJ whole genome shotgun (WGS) entry which is preliminary data.</text>
</comment>
<proteinExistence type="predicted"/>
<evidence type="ECO:0000313" key="2">
    <source>
        <dbReference type="EMBL" id="CAJ0589763.1"/>
    </source>
</evidence>
<gene>
    <name evidence="2" type="ORF">CYNAS_LOCUS1746</name>
</gene>
<dbReference type="Proteomes" id="UP001176961">
    <property type="component" value="Unassembled WGS sequence"/>
</dbReference>
<sequence>MKPPAAKSTSKERSVPKKRSATLTGKSDEGKNSVEPRNLESRKCDNDNGVERIQEIVESLISAVIMKVEGENIASTKLSIVKNGEAQMTVKGEDIDSCARLPTDGVCQKPDRVDQVIKKKPPAASTNAVALRKGDKIPDEVFVRNEAELNQV</sequence>
<name>A0AA36GG47_CYLNA</name>
<keyword evidence="3" id="KW-1185">Reference proteome</keyword>